<keyword evidence="1" id="KW-0812">Transmembrane</keyword>
<evidence type="ECO:0000313" key="3">
    <source>
        <dbReference type="Proteomes" id="UP000545876"/>
    </source>
</evidence>
<comment type="caution">
    <text evidence="2">The sequence shown here is derived from an EMBL/GenBank/DDBJ whole genome shotgun (WGS) entry which is preliminary data.</text>
</comment>
<evidence type="ECO:0000256" key="1">
    <source>
        <dbReference type="SAM" id="Phobius"/>
    </source>
</evidence>
<keyword evidence="1" id="KW-1133">Transmembrane helix</keyword>
<dbReference type="AlphaFoldDB" id="A0A847D203"/>
<organism evidence="2 3">
    <name type="scientific">Candidatus Dojkabacteria bacterium</name>
    <dbReference type="NCBI Taxonomy" id="2099670"/>
    <lineage>
        <taxon>Bacteria</taxon>
        <taxon>Candidatus Dojkabacteria</taxon>
    </lineage>
</organism>
<reference evidence="2 3" key="1">
    <citation type="journal article" date="2020" name="Biotechnol. Biofuels">
        <title>New insights from the biogas microbiome by comprehensive genome-resolved metagenomics of nearly 1600 species originating from multiple anaerobic digesters.</title>
        <authorList>
            <person name="Campanaro S."/>
            <person name="Treu L."/>
            <person name="Rodriguez-R L.M."/>
            <person name="Kovalovszki A."/>
            <person name="Ziels R.M."/>
            <person name="Maus I."/>
            <person name="Zhu X."/>
            <person name="Kougias P.G."/>
            <person name="Basile A."/>
            <person name="Luo G."/>
            <person name="Schluter A."/>
            <person name="Konstantinidis K.T."/>
            <person name="Angelidaki I."/>
        </authorList>
    </citation>
    <scope>NUCLEOTIDE SEQUENCE [LARGE SCALE GENOMIC DNA]</scope>
    <source>
        <strain evidence="2">AS06rmzACSIP_65</strain>
    </source>
</reference>
<accession>A0A847D203</accession>
<dbReference type="Proteomes" id="UP000545876">
    <property type="component" value="Unassembled WGS sequence"/>
</dbReference>
<proteinExistence type="predicted"/>
<name>A0A847D203_9BACT</name>
<gene>
    <name evidence="2" type="ORF">GX656_03605</name>
</gene>
<feature type="transmembrane region" description="Helical" evidence="1">
    <location>
        <begin position="9"/>
        <end position="29"/>
    </location>
</feature>
<keyword evidence="1" id="KW-0472">Membrane</keyword>
<dbReference type="EMBL" id="JAAZBX010000015">
    <property type="protein sequence ID" value="NLD25691.1"/>
    <property type="molecule type" value="Genomic_DNA"/>
</dbReference>
<protein>
    <submittedName>
        <fullName evidence="2">Uncharacterized protein</fullName>
    </submittedName>
</protein>
<evidence type="ECO:0000313" key="2">
    <source>
        <dbReference type="EMBL" id="NLD25691.1"/>
    </source>
</evidence>
<sequence length="359" mass="42499">MKNLRRRKGIVIISLFFFILLISITLFFFKDSISNGIKYGRWFTLDTYEDLLGDCDWERHGKELKVKCNALIPAATDTEKDIENKRYNFRIISKIDNEKQLRIFSLSEKGSNVKWDGVNEWFEARGKMFPIKFSLAYSSTDYLNFKYSGLEIRNATPTELYEEFYKNINLKKSLISLTSKYFSIEEYNNYVFAEENTFGIKQIGHIYFMDGTLIDKYAEENTLYLTFDTRINDKNIKIKTHTKSLMLFDSNDFESIPKRISPNDIDSLIIGDHYQFRFFYINEKLENLLEEIRMYCISRNIHITSQALCDNKSEILDSKFNATNKDIIIEEILRDPLENFVELNDTILFILNHIHEFSK</sequence>